<dbReference type="PROSITE" id="PS51257">
    <property type="entry name" value="PROKAR_LIPOPROTEIN"/>
    <property type="match status" value="1"/>
</dbReference>
<accession>A0ABT3IM85</accession>
<evidence type="ECO:0008006" key="4">
    <source>
        <dbReference type="Google" id="ProtNLM"/>
    </source>
</evidence>
<evidence type="ECO:0000313" key="3">
    <source>
        <dbReference type="Proteomes" id="UP001207742"/>
    </source>
</evidence>
<keyword evidence="1" id="KW-0732">Signal</keyword>
<dbReference type="Proteomes" id="UP001207742">
    <property type="component" value="Unassembled WGS sequence"/>
</dbReference>
<keyword evidence="3" id="KW-1185">Reference proteome</keyword>
<proteinExistence type="predicted"/>
<evidence type="ECO:0000256" key="1">
    <source>
        <dbReference type="SAM" id="SignalP"/>
    </source>
</evidence>
<reference evidence="2 3" key="1">
    <citation type="submission" date="2022-10" db="EMBL/GenBank/DDBJ databases">
        <title>Chitinophaga nivalis PC15 sp. nov., isolated from Pyeongchang county, South Korea.</title>
        <authorList>
            <person name="Trinh H.N."/>
        </authorList>
    </citation>
    <scope>NUCLEOTIDE SEQUENCE [LARGE SCALE GENOMIC DNA]</scope>
    <source>
        <strain evidence="2 3">PC14</strain>
    </source>
</reference>
<sequence length="309" mass="34086">MKSFLFLLMMTAVLLTACKKDQPATTPQPGSETPQYALQLNVSAFSQSTGAIDSHTPAATGKAAPLSDKIRYLLYRVWDANTTDGIKNIFQRSSVDTGFGQILDTLPSGRYIITILASKDSLFNGTTTDGFDDVLPSSDIFYKRLEVSVKGAVNQSVLLDRYVSKISVLVKDRIPYDVSYLTLKVQDSNDFTRPAYFHLLTGEISNGVMGSHYYREWTIPIPDSLKGTTNFRFETYVLNTSNSLIDLYFTGKDATKNRIVSGKSVNSVRLENNKNTLLTGTLFDNYPGGNGVTVGVNADWGRDSILVTF</sequence>
<evidence type="ECO:0000313" key="2">
    <source>
        <dbReference type="EMBL" id="MCW3485088.1"/>
    </source>
</evidence>
<dbReference type="EMBL" id="JAPDNS010000001">
    <property type="protein sequence ID" value="MCW3485088.1"/>
    <property type="molecule type" value="Genomic_DNA"/>
</dbReference>
<name>A0ABT3IM85_9BACT</name>
<dbReference type="RefSeq" id="WP_264731127.1">
    <property type="nucleotide sequence ID" value="NZ_JAPDNR010000001.1"/>
</dbReference>
<feature type="signal peptide" evidence="1">
    <location>
        <begin position="1"/>
        <end position="17"/>
    </location>
</feature>
<protein>
    <recommendedName>
        <fullName evidence="4">FimB/Mfa2 family fimbrial subunit</fullName>
    </recommendedName>
</protein>
<feature type="chain" id="PRO_5045092473" description="FimB/Mfa2 family fimbrial subunit" evidence="1">
    <location>
        <begin position="18"/>
        <end position="309"/>
    </location>
</feature>
<comment type="caution">
    <text evidence="2">The sequence shown here is derived from an EMBL/GenBank/DDBJ whole genome shotgun (WGS) entry which is preliminary data.</text>
</comment>
<gene>
    <name evidence="2" type="ORF">OL497_14360</name>
</gene>
<organism evidence="2 3">
    <name type="scientific">Chitinophaga nivalis</name>
    <dbReference type="NCBI Taxonomy" id="2991709"/>
    <lineage>
        <taxon>Bacteria</taxon>
        <taxon>Pseudomonadati</taxon>
        <taxon>Bacteroidota</taxon>
        <taxon>Chitinophagia</taxon>
        <taxon>Chitinophagales</taxon>
        <taxon>Chitinophagaceae</taxon>
        <taxon>Chitinophaga</taxon>
    </lineage>
</organism>